<dbReference type="Proteomes" id="UP000036406">
    <property type="component" value="Chromosome"/>
</dbReference>
<dbReference type="Pfam" id="PF00106">
    <property type="entry name" value="adh_short"/>
    <property type="match status" value="1"/>
</dbReference>
<proteinExistence type="inferred from homology"/>
<keyword evidence="2" id="KW-0560">Oxidoreductase</keyword>
<dbReference type="AlphaFoldDB" id="A0A0H4IC98"/>
<name>A0A0H4IC98_9GAMM</name>
<dbReference type="EMBL" id="CP011494">
    <property type="protein sequence ID" value="AKO52662.1"/>
    <property type="molecule type" value="Genomic_DNA"/>
</dbReference>
<dbReference type="RefSeq" id="WP_048385722.1">
    <property type="nucleotide sequence ID" value="NZ_CP011494.1"/>
</dbReference>
<dbReference type="GO" id="GO:0016020">
    <property type="term" value="C:membrane"/>
    <property type="evidence" value="ECO:0007669"/>
    <property type="project" value="TreeGrafter"/>
</dbReference>
<organism evidence="3 4">
    <name type="scientific">Marinobacter psychrophilus</name>
    <dbReference type="NCBI Taxonomy" id="330734"/>
    <lineage>
        <taxon>Bacteria</taxon>
        <taxon>Pseudomonadati</taxon>
        <taxon>Pseudomonadota</taxon>
        <taxon>Gammaproteobacteria</taxon>
        <taxon>Pseudomonadales</taxon>
        <taxon>Marinobacteraceae</taxon>
        <taxon>Marinobacter</taxon>
    </lineage>
</organism>
<evidence type="ECO:0000313" key="3">
    <source>
        <dbReference type="EMBL" id="AKO52662.1"/>
    </source>
</evidence>
<evidence type="ECO:0000313" key="4">
    <source>
        <dbReference type="Proteomes" id="UP000036406"/>
    </source>
</evidence>
<accession>A0A0H4IC98</accession>
<dbReference type="KEGG" id="mpq:ABA45_09790"/>
<comment type="similarity">
    <text evidence="1">Belongs to the short-chain dehydrogenases/reductases (SDR) family.</text>
</comment>
<dbReference type="PANTHER" id="PTHR44196">
    <property type="entry name" value="DEHYDROGENASE/REDUCTASE SDR FAMILY MEMBER 7B"/>
    <property type="match status" value="1"/>
</dbReference>
<dbReference type="PROSITE" id="PS00061">
    <property type="entry name" value="ADH_SHORT"/>
    <property type="match status" value="1"/>
</dbReference>
<dbReference type="PRINTS" id="PR00081">
    <property type="entry name" value="GDHRDH"/>
</dbReference>
<dbReference type="Gene3D" id="3.40.50.720">
    <property type="entry name" value="NAD(P)-binding Rossmann-like Domain"/>
    <property type="match status" value="1"/>
</dbReference>
<sequence>MKKVLQKSSNIWLTGASSGIGEALTRALVADGHKLVLTGRRPEPLQSLQQLASDRISVATADTTSSDDLVIIAPVLESHGPLNMAILNAGTCDYVDIANYSSDVIGNNIITNVMGTARSLDIALPALRRARAAGEPATLVIVSSSAWWLPFTRAEGYGASKAALSYLGHCLRADLAPEGIDVVVVSPGFVKTPLTDLNDFPMPFIVTAEEAAERIVSGLKKGHRDIAFPKRFTWAMKLLGAMPQPVVDRMAAAMARQSAANASK</sequence>
<dbReference type="InterPro" id="IPR002347">
    <property type="entry name" value="SDR_fam"/>
</dbReference>
<protein>
    <submittedName>
        <fullName evidence="3">Short-chain dehydrogenase</fullName>
    </submittedName>
</protein>
<keyword evidence="4" id="KW-1185">Reference proteome</keyword>
<dbReference type="InterPro" id="IPR020904">
    <property type="entry name" value="Sc_DH/Rdtase_CS"/>
</dbReference>
<dbReference type="InterPro" id="IPR036291">
    <property type="entry name" value="NAD(P)-bd_dom_sf"/>
</dbReference>
<dbReference type="GO" id="GO:0016491">
    <property type="term" value="F:oxidoreductase activity"/>
    <property type="evidence" value="ECO:0007669"/>
    <property type="project" value="UniProtKB-KW"/>
</dbReference>
<reference evidence="3 4" key="1">
    <citation type="submission" date="2015-05" db="EMBL/GenBank/DDBJ databases">
        <title>Complete genome of Marinobacter psychrophilus strain 20041T isolated from sea-ice of the Canadian Basin.</title>
        <authorList>
            <person name="Song L."/>
            <person name="Ren L."/>
            <person name="Yu Y."/>
            <person name="Wang X."/>
        </authorList>
    </citation>
    <scope>NUCLEOTIDE SEQUENCE [LARGE SCALE GENOMIC DNA]</scope>
    <source>
        <strain evidence="3 4">20041</strain>
    </source>
</reference>
<evidence type="ECO:0000256" key="1">
    <source>
        <dbReference type="ARBA" id="ARBA00006484"/>
    </source>
</evidence>
<dbReference type="PATRIC" id="fig|330734.3.peg.2059"/>
<dbReference type="SUPFAM" id="SSF51735">
    <property type="entry name" value="NAD(P)-binding Rossmann-fold domains"/>
    <property type="match status" value="1"/>
</dbReference>
<dbReference type="PANTHER" id="PTHR44196:SF1">
    <property type="entry name" value="DEHYDROGENASE_REDUCTASE SDR FAMILY MEMBER 7B"/>
    <property type="match status" value="1"/>
</dbReference>
<dbReference type="STRING" id="330734.ABA45_09790"/>
<evidence type="ECO:0000256" key="2">
    <source>
        <dbReference type="ARBA" id="ARBA00023002"/>
    </source>
</evidence>
<gene>
    <name evidence="3" type="ORF">ABA45_09790</name>
</gene>